<protein>
    <recommendedName>
        <fullName evidence="3">ATP-binding protein</fullName>
    </recommendedName>
</protein>
<accession>A0A5C4JRP8</accession>
<reference evidence="1 2" key="1">
    <citation type="submission" date="2019-06" db="EMBL/GenBank/DDBJ databases">
        <title>Martelella lutilitoris sp. nov., isolated from a tidal mudflat.</title>
        <authorList>
            <person name="Kim Y.-J."/>
        </authorList>
    </citation>
    <scope>NUCLEOTIDE SEQUENCE [LARGE SCALE GENOMIC DNA]</scope>
    <source>
        <strain evidence="1 2">GH2-6</strain>
    </source>
</reference>
<evidence type="ECO:0000313" key="1">
    <source>
        <dbReference type="EMBL" id="TNB48043.1"/>
    </source>
</evidence>
<evidence type="ECO:0008006" key="3">
    <source>
        <dbReference type="Google" id="ProtNLM"/>
    </source>
</evidence>
<dbReference type="NCBIfam" id="NF047389">
    <property type="entry name" value="ATPase_Sll1717"/>
    <property type="match status" value="1"/>
</dbReference>
<keyword evidence="2" id="KW-1185">Reference proteome</keyword>
<gene>
    <name evidence="1" type="ORF">FF124_10710</name>
</gene>
<dbReference type="AlphaFoldDB" id="A0A5C4JRP8"/>
<name>A0A5C4JRP8_9HYPH</name>
<proteinExistence type="predicted"/>
<dbReference type="Proteomes" id="UP000307874">
    <property type="component" value="Unassembled WGS sequence"/>
</dbReference>
<sequence>MPVFDDKTIANMFGAEDAENEAPERLKEYFFRNKAYESLKADLPIRILVGYKGVGKSALLKICNIEDIEDDMLSLWVRPNDIFGSVDTSASSFLQLIENWKSGLSTLIVRKALEGCEQYDEADAVNKITGGARHLISSLYSHFEKVLGTSSGDAKQVMQRFLKEKKIRIYLDDLDRGWEGRKEDIQNISALLNAIRDMAGEDRNIQFRVALRTDVYHLVRTSDESTDKIESNLVWLSWSNHEILVAMVKRVTTYLGDNFNQDYLLELKQDQLIKLLDPVIEPRFNGRGKWENISTRRILMTLTRQRPRDLIKLFYYSAKEAHRLDSTVIKSTHLQNIFVKYSSERLTDVINEFKTEVPNLKLVLLGMRQTKKEREEGIGPIFSDDQLVTKMKSALRTGHIYFKNGEAVYPLTMARFLYRCDFITARVDHDNEIVRKHFSDNQLLAEPQAQFGFKWEIHPAYRWALEPQQGAENLRFDLVA</sequence>
<dbReference type="InterPro" id="IPR027417">
    <property type="entry name" value="P-loop_NTPase"/>
</dbReference>
<dbReference type="SUPFAM" id="SSF52540">
    <property type="entry name" value="P-loop containing nucleoside triphosphate hydrolases"/>
    <property type="match status" value="1"/>
</dbReference>
<comment type="caution">
    <text evidence="1">The sequence shown here is derived from an EMBL/GenBank/DDBJ whole genome shotgun (WGS) entry which is preliminary data.</text>
</comment>
<dbReference type="RefSeq" id="WP_138748472.1">
    <property type="nucleotide sequence ID" value="NZ_VCLB01000005.1"/>
</dbReference>
<evidence type="ECO:0000313" key="2">
    <source>
        <dbReference type="Proteomes" id="UP000307874"/>
    </source>
</evidence>
<dbReference type="EMBL" id="VCLB01000005">
    <property type="protein sequence ID" value="TNB48043.1"/>
    <property type="molecule type" value="Genomic_DNA"/>
</dbReference>
<dbReference type="InterPro" id="IPR059206">
    <property type="entry name" value="Sll1717-like"/>
</dbReference>
<organism evidence="1 2">
    <name type="scientific">Martelella lutilitoris</name>
    <dbReference type="NCBI Taxonomy" id="2583532"/>
    <lineage>
        <taxon>Bacteria</taxon>
        <taxon>Pseudomonadati</taxon>
        <taxon>Pseudomonadota</taxon>
        <taxon>Alphaproteobacteria</taxon>
        <taxon>Hyphomicrobiales</taxon>
        <taxon>Aurantimonadaceae</taxon>
        <taxon>Martelella</taxon>
    </lineage>
</organism>
<dbReference type="OrthoDB" id="1550553at2"/>